<evidence type="ECO:0000256" key="7">
    <source>
        <dbReference type="ARBA" id="ARBA00023239"/>
    </source>
</evidence>
<proteinExistence type="inferred from homology"/>
<evidence type="ECO:0000313" key="15">
    <source>
        <dbReference type="Proteomes" id="UP000199406"/>
    </source>
</evidence>
<dbReference type="GO" id="GO:0005829">
    <property type="term" value="C:cytosol"/>
    <property type="evidence" value="ECO:0007669"/>
    <property type="project" value="TreeGrafter"/>
</dbReference>
<evidence type="ECO:0000313" key="14">
    <source>
        <dbReference type="EMBL" id="SDF77081.1"/>
    </source>
</evidence>
<dbReference type="Gene3D" id="1.10.275.10">
    <property type="entry name" value="Fumarase/aspartase (N-terminal domain)"/>
    <property type="match status" value="1"/>
</dbReference>
<keyword evidence="6 12" id="KW-0658">Purine biosynthesis</keyword>
<dbReference type="UniPathway" id="UPA00075">
    <property type="reaction ID" value="UER00336"/>
</dbReference>
<reference evidence="15" key="1">
    <citation type="submission" date="2016-10" db="EMBL/GenBank/DDBJ databases">
        <authorList>
            <person name="Varghese N."/>
            <person name="Submissions S."/>
        </authorList>
    </citation>
    <scope>NUCLEOTIDE SEQUENCE [LARGE SCALE GENOMIC DNA]</scope>
    <source>
        <strain evidence="15">DSM 44268</strain>
    </source>
</reference>
<dbReference type="CDD" id="cd01360">
    <property type="entry name" value="Adenylsuccinate_lyase_1"/>
    <property type="match status" value="1"/>
</dbReference>
<dbReference type="InterPro" id="IPR000362">
    <property type="entry name" value="Fumarate_lyase_fam"/>
</dbReference>
<dbReference type="InterPro" id="IPR004769">
    <property type="entry name" value="Pur_lyase"/>
</dbReference>
<accession>A0A1G7NSZ7</accession>
<comment type="catalytic activity">
    <reaction evidence="10">
        <text>N(6)-(1,2-dicarboxyethyl)-AMP = fumarate + AMP</text>
        <dbReference type="Rhea" id="RHEA:16853"/>
        <dbReference type="ChEBI" id="CHEBI:29806"/>
        <dbReference type="ChEBI" id="CHEBI:57567"/>
        <dbReference type="ChEBI" id="CHEBI:456215"/>
        <dbReference type="EC" id="4.3.2.2"/>
    </reaction>
    <physiologicalReaction direction="left-to-right" evidence="10">
        <dbReference type="Rhea" id="RHEA:16854"/>
    </physiologicalReaction>
</comment>
<comment type="catalytic activity">
    <reaction evidence="8">
        <text>(2S)-2-[5-amino-1-(5-phospho-beta-D-ribosyl)imidazole-4-carboxamido]succinate = 5-amino-1-(5-phospho-beta-D-ribosyl)imidazole-4-carboxamide + fumarate</text>
        <dbReference type="Rhea" id="RHEA:23920"/>
        <dbReference type="ChEBI" id="CHEBI:29806"/>
        <dbReference type="ChEBI" id="CHEBI:58443"/>
        <dbReference type="ChEBI" id="CHEBI:58475"/>
        <dbReference type="EC" id="4.3.2.2"/>
    </reaction>
    <physiologicalReaction direction="left-to-right" evidence="8">
        <dbReference type="Rhea" id="RHEA:23921"/>
    </physiologicalReaction>
</comment>
<dbReference type="PROSITE" id="PS00163">
    <property type="entry name" value="FUMARATE_LYASES"/>
    <property type="match status" value="1"/>
</dbReference>
<evidence type="ECO:0000256" key="12">
    <source>
        <dbReference type="RuleBase" id="RU361172"/>
    </source>
</evidence>
<dbReference type="STRING" id="1550231.SAMN05660662_3341"/>
<dbReference type="Pfam" id="PF00206">
    <property type="entry name" value="Lyase_1"/>
    <property type="match status" value="1"/>
</dbReference>
<feature type="domain" description="Adenylosuccinate lyase C-terminal" evidence="13">
    <location>
        <begin position="351"/>
        <end position="432"/>
    </location>
</feature>
<evidence type="ECO:0000259" key="13">
    <source>
        <dbReference type="SMART" id="SM00998"/>
    </source>
</evidence>
<dbReference type="InterPro" id="IPR020557">
    <property type="entry name" value="Fumarate_lyase_CS"/>
</dbReference>
<evidence type="ECO:0000256" key="1">
    <source>
        <dbReference type="ARBA" id="ARBA00004706"/>
    </source>
</evidence>
<keyword evidence="15" id="KW-1185">Reference proteome</keyword>
<dbReference type="PANTHER" id="PTHR43172:SF1">
    <property type="entry name" value="ADENYLOSUCCINATE LYASE"/>
    <property type="match status" value="1"/>
</dbReference>
<comment type="similarity">
    <text evidence="3 12">Belongs to the lyase 1 family. Adenylosuccinate lyase subfamily.</text>
</comment>
<evidence type="ECO:0000256" key="8">
    <source>
        <dbReference type="ARBA" id="ARBA00024477"/>
    </source>
</evidence>
<evidence type="ECO:0000256" key="5">
    <source>
        <dbReference type="ARBA" id="ARBA00017058"/>
    </source>
</evidence>
<comment type="pathway">
    <text evidence="1 12">Purine metabolism; IMP biosynthesis via de novo pathway; 5-amino-1-(5-phospho-D-ribosyl)imidazole-4-carboxamide from 5-amino-1-(5-phospho-D-ribosyl)imidazole-4-carboxylate: step 2/2.</text>
</comment>
<dbReference type="Proteomes" id="UP000199406">
    <property type="component" value="Unassembled WGS sequence"/>
</dbReference>
<dbReference type="InterPro" id="IPR008948">
    <property type="entry name" value="L-Aspartase-like"/>
</dbReference>
<protein>
    <recommendedName>
        <fullName evidence="5 11">Adenylosuccinate lyase</fullName>
        <shortName evidence="12">ASL</shortName>
        <ecNumber evidence="4 11">4.3.2.2</ecNumber>
    </recommendedName>
    <alternativeName>
        <fullName evidence="9 12">Adenylosuccinase</fullName>
    </alternativeName>
</protein>
<dbReference type="AlphaFoldDB" id="A0A1G7NSZ7"/>
<dbReference type="PANTHER" id="PTHR43172">
    <property type="entry name" value="ADENYLOSUCCINATE LYASE"/>
    <property type="match status" value="1"/>
</dbReference>
<dbReference type="EC" id="4.3.2.2" evidence="4 11"/>
<dbReference type="OrthoDB" id="9768878at2"/>
<dbReference type="Pfam" id="PF10397">
    <property type="entry name" value="ADSL_C"/>
    <property type="match status" value="1"/>
</dbReference>
<dbReference type="SUPFAM" id="SSF48557">
    <property type="entry name" value="L-aspartase-like"/>
    <property type="match status" value="1"/>
</dbReference>
<organism evidence="14 15">
    <name type="scientific">Blastococcus aurantiacus</name>
    <dbReference type="NCBI Taxonomy" id="1550231"/>
    <lineage>
        <taxon>Bacteria</taxon>
        <taxon>Bacillati</taxon>
        <taxon>Actinomycetota</taxon>
        <taxon>Actinomycetes</taxon>
        <taxon>Geodermatophilales</taxon>
        <taxon>Geodermatophilaceae</taxon>
        <taxon>Blastococcus</taxon>
    </lineage>
</organism>
<dbReference type="GO" id="GO:0070626">
    <property type="term" value="F:(S)-2-(5-amino-1-(5-phospho-D-ribosyl)imidazole-4-carboxamido) succinate lyase (fumarate-forming) activity"/>
    <property type="evidence" value="ECO:0007669"/>
    <property type="project" value="TreeGrafter"/>
</dbReference>
<dbReference type="Gene3D" id="1.20.200.10">
    <property type="entry name" value="Fumarase/aspartase (Central domain)"/>
    <property type="match status" value="1"/>
</dbReference>
<evidence type="ECO:0000256" key="11">
    <source>
        <dbReference type="NCBIfam" id="TIGR00928"/>
    </source>
</evidence>
<dbReference type="RefSeq" id="WP_091769168.1">
    <property type="nucleotide sequence ID" value="NZ_FNBT01000006.1"/>
</dbReference>
<dbReference type="UniPathway" id="UPA00074">
    <property type="reaction ID" value="UER00132"/>
</dbReference>
<dbReference type="NCBIfam" id="TIGR00928">
    <property type="entry name" value="purB"/>
    <property type="match status" value="1"/>
</dbReference>
<dbReference type="InterPro" id="IPR019468">
    <property type="entry name" value="AdenyloSucc_lyase_C"/>
</dbReference>
<dbReference type="GO" id="GO:0004018">
    <property type="term" value="F:N6-(1,2-dicarboxyethyl)AMP AMP-lyase (fumarate-forming) activity"/>
    <property type="evidence" value="ECO:0007669"/>
    <property type="project" value="UniProtKB-UniRule"/>
</dbReference>
<dbReference type="GO" id="GO:0006189">
    <property type="term" value="P:'de novo' IMP biosynthetic process"/>
    <property type="evidence" value="ECO:0007669"/>
    <property type="project" value="UniProtKB-UniPathway"/>
</dbReference>
<sequence>MIDRYTLPEMGRVWSDQHKYELWCRVETLVLEAHAAAGRVPADVVEPVRNAPPPTPERVAEIEETTQHDVIAFLTAWADNTEPRSAAAYVHHGMTSSDLLDTALAVQLTDATDVLLAKADRLVAALRDHGLAHRSTIRVGRTHGVHAEPVVWGHRVADLAFAMARSRDRLRAARERVGVVAISGAVGTYSLIDPSVEVAVAEALQLKPADASTQVVLRDSISEWVSALAVIATVCEAIALEVRHGQRTEVRELSEAFGSGQKGSSAMPHKKNPIRSERIAGLARVVRAAIVPVMEGIPLWHERDISHSSTERVFLPDAAITTDYLLHLTTGLVENLVVDADRMRANLESTGGLIYTSSVLLELVEGGLSREDAYSLVQTAAMETWNSGTPFRETLRARASASGVALDEARLDEICRPERYVANLGPLFDRLAALS</sequence>
<dbReference type="InterPro" id="IPR024083">
    <property type="entry name" value="Fumarase/histidase_N"/>
</dbReference>
<keyword evidence="7 12" id="KW-0456">Lyase</keyword>
<dbReference type="EMBL" id="FNBT01000006">
    <property type="protein sequence ID" value="SDF77081.1"/>
    <property type="molecule type" value="Genomic_DNA"/>
</dbReference>
<evidence type="ECO:0000256" key="2">
    <source>
        <dbReference type="ARBA" id="ARBA00004734"/>
    </source>
</evidence>
<dbReference type="GO" id="GO:0044208">
    <property type="term" value="P:'de novo' AMP biosynthetic process"/>
    <property type="evidence" value="ECO:0007669"/>
    <property type="project" value="UniProtKB-UniPathway"/>
</dbReference>
<dbReference type="PRINTS" id="PR00145">
    <property type="entry name" value="ARGSUCLYASE"/>
</dbReference>
<dbReference type="InterPro" id="IPR022761">
    <property type="entry name" value="Fumarate_lyase_N"/>
</dbReference>
<dbReference type="SMART" id="SM00998">
    <property type="entry name" value="ADSL_C"/>
    <property type="match status" value="1"/>
</dbReference>
<evidence type="ECO:0000256" key="9">
    <source>
        <dbReference type="ARBA" id="ARBA00030717"/>
    </source>
</evidence>
<name>A0A1G7NSZ7_9ACTN</name>
<comment type="pathway">
    <text evidence="2 12">Purine metabolism; AMP biosynthesis via de novo pathway; AMP from IMP: step 2/2.</text>
</comment>
<gene>
    <name evidence="14" type="ORF">SAMN05660662_3341</name>
</gene>
<evidence type="ECO:0000256" key="3">
    <source>
        <dbReference type="ARBA" id="ARBA00008273"/>
    </source>
</evidence>
<dbReference type="Gene3D" id="1.10.40.30">
    <property type="entry name" value="Fumarase/aspartase (C-terminal domain)"/>
    <property type="match status" value="1"/>
</dbReference>
<evidence type="ECO:0000256" key="10">
    <source>
        <dbReference type="ARBA" id="ARBA00049115"/>
    </source>
</evidence>
<dbReference type="FunFam" id="1.20.200.10:FF:000008">
    <property type="entry name" value="Adenylosuccinate lyase"/>
    <property type="match status" value="1"/>
</dbReference>
<dbReference type="PRINTS" id="PR00149">
    <property type="entry name" value="FUMRATELYASE"/>
</dbReference>
<evidence type="ECO:0000256" key="6">
    <source>
        <dbReference type="ARBA" id="ARBA00022755"/>
    </source>
</evidence>
<evidence type="ECO:0000256" key="4">
    <source>
        <dbReference type="ARBA" id="ARBA00012339"/>
    </source>
</evidence>